<dbReference type="PANTHER" id="PTHR30619">
    <property type="entry name" value="DNA INTERNALIZATION/COMPETENCE PROTEIN COMEC/REC2"/>
    <property type="match status" value="1"/>
</dbReference>
<dbReference type="RefSeq" id="WP_120110389.1">
    <property type="nucleotide sequence ID" value="NZ_RAHJ01000019.1"/>
</dbReference>
<evidence type="ECO:0000256" key="6">
    <source>
        <dbReference type="SAM" id="MobiDB-lite"/>
    </source>
</evidence>
<feature type="transmembrane region" description="Helical" evidence="7">
    <location>
        <begin position="328"/>
        <end position="346"/>
    </location>
</feature>
<feature type="domain" description="DUF4131" evidence="9">
    <location>
        <begin position="71"/>
        <end position="225"/>
    </location>
</feature>
<evidence type="ECO:0000256" key="3">
    <source>
        <dbReference type="ARBA" id="ARBA00022692"/>
    </source>
</evidence>
<feature type="domain" description="ComEC/Rec2-related protein" evidence="8">
    <location>
        <begin position="271"/>
        <end position="551"/>
    </location>
</feature>
<comment type="subcellular location">
    <subcellularLocation>
        <location evidence="1">Cell membrane</location>
        <topology evidence="1">Multi-pass membrane protein</topology>
    </subcellularLocation>
</comment>
<evidence type="ECO:0000259" key="9">
    <source>
        <dbReference type="Pfam" id="PF13567"/>
    </source>
</evidence>
<comment type="caution">
    <text evidence="10">The sequence shown here is derived from an EMBL/GenBank/DDBJ whole genome shotgun (WGS) entry which is preliminary data.</text>
</comment>
<keyword evidence="3 7" id="KW-0812">Transmembrane</keyword>
<dbReference type="InterPro" id="IPR025405">
    <property type="entry name" value="DUF4131"/>
</dbReference>
<dbReference type="Pfam" id="PF03772">
    <property type="entry name" value="Competence"/>
    <property type="match status" value="1"/>
</dbReference>
<dbReference type="PANTHER" id="PTHR30619:SF1">
    <property type="entry name" value="RECOMBINATION PROTEIN 2"/>
    <property type="match status" value="1"/>
</dbReference>
<protein>
    <submittedName>
        <fullName evidence="10">ComEC family competence protein</fullName>
    </submittedName>
</protein>
<keyword evidence="11" id="KW-1185">Reference proteome</keyword>
<gene>
    <name evidence="10" type="ORF">D6858_11500</name>
</gene>
<feature type="transmembrane region" description="Helical" evidence="7">
    <location>
        <begin position="99"/>
        <end position="121"/>
    </location>
</feature>
<keyword evidence="4 7" id="KW-1133">Transmembrane helix</keyword>
<dbReference type="NCBIfam" id="TIGR00360">
    <property type="entry name" value="ComEC_N-term"/>
    <property type="match status" value="1"/>
</dbReference>
<feature type="transmembrane region" description="Helical" evidence="7">
    <location>
        <begin position="397"/>
        <end position="416"/>
    </location>
</feature>
<keyword evidence="5 7" id="KW-0472">Membrane</keyword>
<feature type="transmembrane region" description="Helical" evidence="7">
    <location>
        <begin position="500"/>
        <end position="519"/>
    </location>
</feature>
<dbReference type="AlphaFoldDB" id="A0A419R0E2"/>
<feature type="region of interest" description="Disordered" evidence="6">
    <location>
        <begin position="1"/>
        <end position="20"/>
    </location>
</feature>
<feature type="transmembrane region" description="Helical" evidence="7">
    <location>
        <begin position="51"/>
        <end position="68"/>
    </location>
</feature>
<dbReference type="OrthoDB" id="9790149at2"/>
<accession>A0A419R0E2</accession>
<feature type="transmembrane region" description="Helical" evidence="7">
    <location>
        <begin position="531"/>
        <end position="549"/>
    </location>
</feature>
<feature type="transmembrane region" description="Helical" evidence="7">
    <location>
        <begin position="293"/>
        <end position="316"/>
    </location>
</feature>
<evidence type="ECO:0000256" key="2">
    <source>
        <dbReference type="ARBA" id="ARBA00022475"/>
    </source>
</evidence>
<dbReference type="InterPro" id="IPR004477">
    <property type="entry name" value="ComEC_N"/>
</dbReference>
<dbReference type="GO" id="GO:0005886">
    <property type="term" value="C:plasma membrane"/>
    <property type="evidence" value="ECO:0007669"/>
    <property type="project" value="UniProtKB-SubCell"/>
</dbReference>
<evidence type="ECO:0000259" key="8">
    <source>
        <dbReference type="Pfam" id="PF03772"/>
    </source>
</evidence>
<name>A0A419R0E2_9SPHN</name>
<evidence type="ECO:0000256" key="5">
    <source>
        <dbReference type="ARBA" id="ARBA00023136"/>
    </source>
</evidence>
<feature type="transmembrane region" description="Helical" evidence="7">
    <location>
        <begin position="74"/>
        <end position="92"/>
    </location>
</feature>
<evidence type="ECO:0000256" key="7">
    <source>
        <dbReference type="SAM" id="Phobius"/>
    </source>
</evidence>
<evidence type="ECO:0000256" key="1">
    <source>
        <dbReference type="ARBA" id="ARBA00004651"/>
    </source>
</evidence>
<keyword evidence="2" id="KW-1003">Cell membrane</keyword>
<evidence type="ECO:0000256" key="4">
    <source>
        <dbReference type="ARBA" id="ARBA00022989"/>
    </source>
</evidence>
<dbReference type="Proteomes" id="UP000284322">
    <property type="component" value="Unassembled WGS sequence"/>
</dbReference>
<evidence type="ECO:0000313" key="10">
    <source>
        <dbReference type="EMBL" id="RJX66960.1"/>
    </source>
</evidence>
<reference evidence="10 11" key="1">
    <citation type="submission" date="2018-09" db="EMBL/GenBank/DDBJ databases">
        <title>Altererythrobacter sp.Ery1 and Ery12, the genome sequencing of novel strains in genus Alterythrobacter.</title>
        <authorList>
            <person name="Cheng H."/>
            <person name="Wu Y.-H."/>
            <person name="Fang C."/>
            <person name="Xu X.-W."/>
        </authorList>
    </citation>
    <scope>NUCLEOTIDE SEQUENCE [LARGE SCALE GENOMIC DNA]</scope>
    <source>
        <strain evidence="10 11">Ery12</strain>
    </source>
</reference>
<dbReference type="Pfam" id="PF13567">
    <property type="entry name" value="DUF4131"/>
    <property type="match status" value="1"/>
</dbReference>
<feature type="transmembrane region" description="Helical" evidence="7">
    <location>
        <begin position="465"/>
        <end position="491"/>
    </location>
</feature>
<sequence>MIAHMVSDVPQEKGREPGDAALQRPWRKAVELSSVLASANEFLATRGFERVPWLAIALGSGISLWFFLGQPWQWGATIALAMLCAASAHYCWREKQGREYLSVAITGIGIAIAMGVALIWARSELVGADPLSRPAVVTIDGRVLGREDQPALDRTRLTLAYRDADGGAPRKVRVNVPTSAMLDDIEDGARISLRARLIPPSPPLLPGSYNFARTAWFSGLAATGSLIGEIELVEASPPDRWNLSQLQRALSQHVRHQLDGAPGAIAATFASGDRSAIGAGDEVAMRDAGLTHLLSISGLHVSAVMAAAYLLLIRLLSLWPWLALRVRLPLVATGIAAGAGVGYTLLTGAQVPTVRSCAAALLVLGAMALGREPLSLRIVAVAAVCVMLLWPETVVGPSFQMSFAAVVAIVALHRSVPVQRFMAPREEGVIRRSGRRITMLLITGLVIEIALMPIVLLHFHRAGIYGAIANVFAIPLVTFVSMPLIAAALLFDIFGLGAPFWWLAGRSLDLLLAIAHFTAEQPGAVRLMPQMGAMTFALFLVGGLWLALWQGRVRLYGLVPAAAGTIALLATPTPDLLITSDGRQVGIVGEGDRLLLLRDSKSAFLRDNLLEMAGTEGEPLPLDRWPGARCSREFCTVTLRRGERDWHLLLARGRTLVAERALAAACARSDIVIADRWLPRSCKPRWIKADRRLLSRTGGLTIDLKTGTVTTVAQSQGAHGWWPQSRR</sequence>
<proteinExistence type="predicted"/>
<evidence type="ECO:0000313" key="11">
    <source>
        <dbReference type="Proteomes" id="UP000284322"/>
    </source>
</evidence>
<feature type="transmembrane region" description="Helical" evidence="7">
    <location>
        <begin position="437"/>
        <end position="459"/>
    </location>
</feature>
<organism evidence="10 11">
    <name type="scientific">Tsuneonella suprasediminis</name>
    <dbReference type="NCBI Taxonomy" id="2306996"/>
    <lineage>
        <taxon>Bacteria</taxon>
        <taxon>Pseudomonadati</taxon>
        <taxon>Pseudomonadota</taxon>
        <taxon>Alphaproteobacteria</taxon>
        <taxon>Sphingomonadales</taxon>
        <taxon>Erythrobacteraceae</taxon>
        <taxon>Tsuneonella</taxon>
    </lineage>
</organism>
<dbReference type="EMBL" id="RAHJ01000019">
    <property type="protein sequence ID" value="RJX66960.1"/>
    <property type="molecule type" value="Genomic_DNA"/>
</dbReference>
<dbReference type="InterPro" id="IPR052159">
    <property type="entry name" value="Competence_DNA_uptake"/>
</dbReference>